<evidence type="ECO:0000313" key="2">
    <source>
        <dbReference type="Proteomes" id="UP001259659"/>
    </source>
</evidence>
<protein>
    <submittedName>
        <fullName evidence="1">Uncharacterized protein</fullName>
    </submittedName>
</protein>
<proteinExistence type="predicted"/>
<reference evidence="1 2" key="1">
    <citation type="submission" date="2022-06" db="EMBL/GenBank/DDBJ databases">
        <title>Haloarcula sp. a new haloarchaeum isolate from saline soil.</title>
        <authorList>
            <person name="Strakova D."/>
            <person name="Galisteo C."/>
            <person name="Sanchez-Porro C."/>
            <person name="Ventosa A."/>
        </authorList>
    </citation>
    <scope>NUCLEOTIDE SEQUENCE [LARGE SCALE GENOMIC DNA]</scope>
    <source>
        <strain evidence="1 2">S1CR25-12</strain>
    </source>
</reference>
<dbReference type="RefSeq" id="WP_310921206.1">
    <property type="nucleotide sequence ID" value="NZ_JAMQON010000006.1"/>
</dbReference>
<dbReference type="Proteomes" id="UP001259659">
    <property type="component" value="Unassembled WGS sequence"/>
</dbReference>
<gene>
    <name evidence="1" type="ORF">NDI56_18405</name>
</gene>
<comment type="caution">
    <text evidence="1">The sequence shown here is derived from an EMBL/GenBank/DDBJ whole genome shotgun (WGS) entry which is preliminary data.</text>
</comment>
<name>A0ABU2FGK6_9EURY</name>
<evidence type="ECO:0000313" key="1">
    <source>
        <dbReference type="EMBL" id="MDS0261377.1"/>
    </source>
</evidence>
<keyword evidence="2" id="KW-1185">Reference proteome</keyword>
<dbReference type="EMBL" id="JAMQON010000006">
    <property type="protein sequence ID" value="MDS0261377.1"/>
    <property type="molecule type" value="Genomic_DNA"/>
</dbReference>
<organism evidence="1 2">
    <name type="scientific">Haloarcula saliterrae</name>
    <dbReference type="NCBI Taxonomy" id="2950534"/>
    <lineage>
        <taxon>Archaea</taxon>
        <taxon>Methanobacteriati</taxon>
        <taxon>Methanobacteriota</taxon>
        <taxon>Stenosarchaea group</taxon>
        <taxon>Halobacteria</taxon>
        <taxon>Halobacteriales</taxon>
        <taxon>Haloarculaceae</taxon>
        <taxon>Haloarcula</taxon>
    </lineage>
</organism>
<sequence>MPPNGYMVTEQVPGFAVGDILNVTDRYRHWRGARLELERIGATPGAERVVVVDEPTGFSERAVLDATARFGDWHRYSRTFEAGADTLGTAGSGDPTRLTMATLTSIADPISG</sequence>
<accession>A0ABU2FGK6</accession>